<dbReference type="InterPro" id="IPR000847">
    <property type="entry name" value="LysR_HTH_N"/>
</dbReference>
<sequence length="299" mass="34449">MLNLEWLRTFKTIYETGNLSAAAQELYISQPGVSLHLRSLETYTGYRLFERETRKMIPTERAIILYNCIFDSLNTLTQVEQTICRNSKVDKPTIGVGMGFEMFEQTLEEHIAKLPFNLIMKFGEYGEMLHDLDTGALDLVLTAKKGQQLNLEYTPFTKERIVLICGSETATSALNELILEGKTTHIRQWLKEQIWFTTAADMEHLKHFYLANFDCLPDFKPNYVVPNFGSILRCLQGGKGFAVMPDFLCKKEIESKTIKLAWEGCSQVENTLHFAKRKKTMHPKEIRQLEELLTGNWFA</sequence>
<dbReference type="InterPro" id="IPR036390">
    <property type="entry name" value="WH_DNA-bd_sf"/>
</dbReference>
<protein>
    <submittedName>
        <fullName evidence="6">LysR family transcriptional regulator</fullName>
    </submittedName>
</protein>
<dbReference type="Pfam" id="PF00126">
    <property type="entry name" value="HTH_1"/>
    <property type="match status" value="1"/>
</dbReference>
<keyword evidence="4" id="KW-0804">Transcription</keyword>
<dbReference type="Gene3D" id="1.10.10.10">
    <property type="entry name" value="Winged helix-like DNA-binding domain superfamily/Winged helix DNA-binding domain"/>
    <property type="match status" value="1"/>
</dbReference>
<dbReference type="PROSITE" id="PS50931">
    <property type="entry name" value="HTH_LYSR"/>
    <property type="match status" value="1"/>
</dbReference>
<accession>A0A1V9EA27</accession>
<evidence type="ECO:0000256" key="4">
    <source>
        <dbReference type="ARBA" id="ARBA00023163"/>
    </source>
</evidence>
<dbReference type="RefSeq" id="WP_081203354.1">
    <property type="nucleotide sequence ID" value="NZ_FOCZ01000005.1"/>
</dbReference>
<comment type="caution">
    <text evidence="6">The sequence shown here is derived from an EMBL/GenBank/DDBJ whole genome shotgun (WGS) entry which is preliminary data.</text>
</comment>
<dbReference type="AlphaFoldDB" id="A0A1V9EA27"/>
<dbReference type="InterPro" id="IPR036388">
    <property type="entry name" value="WH-like_DNA-bd_sf"/>
</dbReference>
<organism evidence="6 7">
    <name type="scientific">Niastella yeongjuensis</name>
    <dbReference type="NCBI Taxonomy" id="354355"/>
    <lineage>
        <taxon>Bacteria</taxon>
        <taxon>Pseudomonadati</taxon>
        <taxon>Bacteroidota</taxon>
        <taxon>Chitinophagia</taxon>
        <taxon>Chitinophagales</taxon>
        <taxon>Chitinophagaceae</taxon>
        <taxon>Niastella</taxon>
    </lineage>
</organism>
<dbReference type="PANTHER" id="PTHR30126:SF64">
    <property type="entry name" value="HTH-TYPE TRANSCRIPTIONAL REGULATOR CITR"/>
    <property type="match status" value="1"/>
</dbReference>
<dbReference type="CDD" id="cd05466">
    <property type="entry name" value="PBP2_LTTR_substrate"/>
    <property type="match status" value="1"/>
</dbReference>
<keyword evidence="3" id="KW-0238">DNA-binding</keyword>
<evidence type="ECO:0000256" key="2">
    <source>
        <dbReference type="ARBA" id="ARBA00023015"/>
    </source>
</evidence>
<proteinExistence type="inferred from homology"/>
<evidence type="ECO:0000256" key="3">
    <source>
        <dbReference type="ARBA" id="ARBA00023125"/>
    </source>
</evidence>
<reference evidence="7" key="1">
    <citation type="submission" date="2016-04" db="EMBL/GenBank/DDBJ databases">
        <authorList>
            <person name="Chen L."/>
            <person name="Zhuang W."/>
            <person name="Wang G."/>
        </authorList>
    </citation>
    <scope>NUCLEOTIDE SEQUENCE [LARGE SCALE GENOMIC DNA]</scope>
    <source>
        <strain evidence="7">17621</strain>
    </source>
</reference>
<evidence type="ECO:0000313" key="7">
    <source>
        <dbReference type="Proteomes" id="UP000192610"/>
    </source>
</evidence>
<keyword evidence="7" id="KW-1185">Reference proteome</keyword>
<name>A0A1V9EA27_9BACT</name>
<feature type="domain" description="HTH lysR-type" evidence="5">
    <location>
        <begin position="2"/>
        <end position="59"/>
    </location>
</feature>
<evidence type="ECO:0000259" key="5">
    <source>
        <dbReference type="PROSITE" id="PS50931"/>
    </source>
</evidence>
<dbReference type="SUPFAM" id="SSF46785">
    <property type="entry name" value="Winged helix' DNA-binding domain"/>
    <property type="match status" value="1"/>
</dbReference>
<dbReference type="EMBL" id="LVXG01000056">
    <property type="protein sequence ID" value="OQP42942.1"/>
    <property type="molecule type" value="Genomic_DNA"/>
</dbReference>
<dbReference type="GO" id="GO:0000976">
    <property type="term" value="F:transcription cis-regulatory region binding"/>
    <property type="evidence" value="ECO:0007669"/>
    <property type="project" value="TreeGrafter"/>
</dbReference>
<keyword evidence="2" id="KW-0805">Transcription regulation</keyword>
<evidence type="ECO:0000256" key="1">
    <source>
        <dbReference type="ARBA" id="ARBA00009437"/>
    </source>
</evidence>
<dbReference type="Gene3D" id="3.40.190.290">
    <property type="match status" value="1"/>
</dbReference>
<comment type="similarity">
    <text evidence="1">Belongs to the LysR transcriptional regulatory family.</text>
</comment>
<dbReference type="GO" id="GO:0003700">
    <property type="term" value="F:DNA-binding transcription factor activity"/>
    <property type="evidence" value="ECO:0007669"/>
    <property type="project" value="InterPro"/>
</dbReference>
<evidence type="ECO:0000313" key="6">
    <source>
        <dbReference type="EMBL" id="OQP42942.1"/>
    </source>
</evidence>
<dbReference type="STRING" id="354355.SAMN05660816_03144"/>
<dbReference type="PRINTS" id="PR00039">
    <property type="entry name" value="HTHLYSR"/>
</dbReference>
<dbReference type="SUPFAM" id="SSF53850">
    <property type="entry name" value="Periplasmic binding protein-like II"/>
    <property type="match status" value="1"/>
</dbReference>
<dbReference type="Proteomes" id="UP000192610">
    <property type="component" value="Unassembled WGS sequence"/>
</dbReference>
<dbReference type="OrthoDB" id="646694at2"/>
<dbReference type="Pfam" id="PF03466">
    <property type="entry name" value="LysR_substrate"/>
    <property type="match status" value="1"/>
</dbReference>
<gene>
    <name evidence="6" type="ORF">A4H97_12380</name>
</gene>
<dbReference type="PANTHER" id="PTHR30126">
    <property type="entry name" value="HTH-TYPE TRANSCRIPTIONAL REGULATOR"/>
    <property type="match status" value="1"/>
</dbReference>
<dbReference type="InterPro" id="IPR005119">
    <property type="entry name" value="LysR_subst-bd"/>
</dbReference>